<dbReference type="Pfam" id="PF00196">
    <property type="entry name" value="GerE"/>
    <property type="match status" value="1"/>
</dbReference>
<dbReference type="InterPro" id="IPR036388">
    <property type="entry name" value="WH-like_DNA-bd_sf"/>
</dbReference>
<keyword evidence="8" id="KW-1185">Reference proteome</keyword>
<dbReference type="SMART" id="SM00421">
    <property type="entry name" value="HTH_LUXR"/>
    <property type="match status" value="1"/>
</dbReference>
<dbReference type="GO" id="GO:0003677">
    <property type="term" value="F:DNA binding"/>
    <property type="evidence" value="ECO:0007669"/>
    <property type="project" value="UniProtKB-KW"/>
</dbReference>
<dbReference type="PROSITE" id="PS50043">
    <property type="entry name" value="HTH_LUXR_2"/>
    <property type="match status" value="1"/>
</dbReference>
<organism evidence="5 7">
    <name type="scientific">Pseudoalteromonas lipolytica</name>
    <dbReference type="NCBI Taxonomy" id="570156"/>
    <lineage>
        <taxon>Bacteria</taxon>
        <taxon>Pseudomonadati</taxon>
        <taxon>Pseudomonadota</taxon>
        <taxon>Gammaproteobacteria</taxon>
        <taxon>Alteromonadales</taxon>
        <taxon>Pseudoalteromonadaceae</taxon>
        <taxon>Pseudoalteromonas</taxon>
    </lineage>
</organism>
<evidence type="ECO:0000313" key="5">
    <source>
        <dbReference type="EMBL" id="KPM82490.1"/>
    </source>
</evidence>
<sequence>MIQPTSVFLKAQPKLQNRSQSYQYLIKMLDAFFVRVKVDTSLPQDAMRDEFDLYLIDSTNTDWKDLLPAELVQLAKQNSVVIFNADADAICEKNLLLNGIKGVFFAEQSPEDIFSGLVRVINGELFFSRKSISTTFNHMLYAMSRSQFSASNDSVNNDIDLSLLTKREKSVIHLLAQGASNRDIAERLNISDHTVKTHLYSAFKKTSSRNRVELANWAQSYMAVSLSLQNTQ</sequence>
<dbReference type="PANTHER" id="PTHR44688">
    <property type="entry name" value="DNA-BINDING TRANSCRIPTIONAL ACTIVATOR DEVR_DOSR"/>
    <property type="match status" value="1"/>
</dbReference>
<dbReference type="AlphaFoldDB" id="A0A0P7D291"/>
<evidence type="ECO:0000256" key="2">
    <source>
        <dbReference type="ARBA" id="ARBA00023125"/>
    </source>
</evidence>
<dbReference type="GO" id="GO:0006355">
    <property type="term" value="P:regulation of DNA-templated transcription"/>
    <property type="evidence" value="ECO:0007669"/>
    <property type="project" value="InterPro"/>
</dbReference>
<name>A0A0P7D291_9GAMM</name>
<dbReference type="RefSeq" id="WP_054554015.1">
    <property type="nucleotide sequence ID" value="NZ_JAQPZS010000014.1"/>
</dbReference>
<dbReference type="OrthoDB" id="561214at2"/>
<protein>
    <submittedName>
        <fullName evidence="5">LuxR family transcriptional regulator</fullName>
    </submittedName>
    <submittedName>
        <fullName evidence="6">Response regulator transcription factor</fullName>
    </submittedName>
</protein>
<accession>A0A0P7D291</accession>
<dbReference type="Gene3D" id="1.10.10.10">
    <property type="entry name" value="Winged helix-like DNA-binding domain superfamily/Winged helix DNA-binding domain"/>
    <property type="match status" value="1"/>
</dbReference>
<dbReference type="SUPFAM" id="SSF46894">
    <property type="entry name" value="C-terminal effector domain of the bipartite response regulators"/>
    <property type="match status" value="1"/>
</dbReference>
<dbReference type="InterPro" id="IPR000792">
    <property type="entry name" value="Tscrpt_reg_LuxR_C"/>
</dbReference>
<proteinExistence type="predicted"/>
<dbReference type="Proteomes" id="UP000050378">
    <property type="component" value="Unassembled WGS sequence"/>
</dbReference>
<keyword evidence="3" id="KW-0804">Transcription</keyword>
<evidence type="ECO:0000313" key="6">
    <source>
        <dbReference type="EMBL" id="MEJ6497217.1"/>
    </source>
</evidence>
<dbReference type="PANTHER" id="PTHR44688:SF16">
    <property type="entry name" value="DNA-BINDING TRANSCRIPTIONAL ACTIVATOR DEVR_DOSR"/>
    <property type="match status" value="1"/>
</dbReference>
<evidence type="ECO:0000313" key="8">
    <source>
        <dbReference type="Proteomes" id="UP001377972"/>
    </source>
</evidence>
<keyword evidence="2" id="KW-0238">DNA-binding</keyword>
<dbReference type="Proteomes" id="UP001377972">
    <property type="component" value="Unassembled WGS sequence"/>
</dbReference>
<dbReference type="PROSITE" id="PS00622">
    <property type="entry name" value="HTH_LUXR_1"/>
    <property type="match status" value="1"/>
</dbReference>
<evidence type="ECO:0000259" key="4">
    <source>
        <dbReference type="PROSITE" id="PS50043"/>
    </source>
</evidence>
<dbReference type="Gene3D" id="3.40.50.2300">
    <property type="match status" value="1"/>
</dbReference>
<evidence type="ECO:0000256" key="1">
    <source>
        <dbReference type="ARBA" id="ARBA00023015"/>
    </source>
</evidence>
<dbReference type="EMBL" id="LJTC01000011">
    <property type="protein sequence ID" value="KPM82490.1"/>
    <property type="molecule type" value="Genomic_DNA"/>
</dbReference>
<dbReference type="FunFam" id="1.10.10.10:FF:000153">
    <property type="entry name" value="LuxR family transcriptional regulator"/>
    <property type="match status" value="1"/>
</dbReference>
<gene>
    <name evidence="5" type="ORF">AOG27_16025</name>
    <name evidence="6" type="ORF">PQI24_14325</name>
</gene>
<dbReference type="PATRIC" id="fig|570156.3.peg.1126"/>
<dbReference type="CDD" id="cd06170">
    <property type="entry name" value="LuxR_C_like"/>
    <property type="match status" value="1"/>
</dbReference>
<evidence type="ECO:0000313" key="7">
    <source>
        <dbReference type="Proteomes" id="UP000050378"/>
    </source>
</evidence>
<feature type="domain" description="HTH luxR-type" evidence="4">
    <location>
        <begin position="157"/>
        <end position="222"/>
    </location>
</feature>
<reference evidence="5 7" key="1">
    <citation type="submission" date="2015-09" db="EMBL/GenBank/DDBJ databases">
        <title>Draft Genome Sequence of Pseudoalteromonas lipolytica UCD-48B.</title>
        <authorList>
            <person name="Krusor M."/>
            <person name="Coil D.A."/>
            <person name="Lang J.M."/>
            <person name="Eisen J.A."/>
            <person name="Alexiev A."/>
        </authorList>
    </citation>
    <scope>NUCLEOTIDE SEQUENCE [LARGE SCALE GENOMIC DNA]</scope>
    <source>
        <strain evidence="5 7">UCD-48B</strain>
    </source>
</reference>
<keyword evidence="1" id="KW-0805">Transcription regulation</keyword>
<reference evidence="6 8" key="2">
    <citation type="submission" date="2023-01" db="EMBL/GenBank/DDBJ databases">
        <title>Trichodesmium-associated heterotrophic epibiont bacteria.</title>
        <authorList>
            <person name="Cleveland C.S."/>
            <person name="Webb E.A."/>
        </authorList>
    </citation>
    <scope>NUCLEOTIDE SEQUENCE [LARGE SCALE GENOMIC DNA]</scope>
    <source>
        <strain evidence="6 8">USCH2</strain>
    </source>
</reference>
<dbReference type="STRING" id="570156.AOG27_16025"/>
<dbReference type="PRINTS" id="PR00038">
    <property type="entry name" value="HTHLUXR"/>
</dbReference>
<dbReference type="EMBL" id="JAQPZS010000014">
    <property type="protein sequence ID" value="MEJ6497217.1"/>
    <property type="molecule type" value="Genomic_DNA"/>
</dbReference>
<evidence type="ECO:0000256" key="3">
    <source>
        <dbReference type="ARBA" id="ARBA00023163"/>
    </source>
</evidence>
<dbReference type="InterPro" id="IPR016032">
    <property type="entry name" value="Sig_transdc_resp-reg_C-effctor"/>
</dbReference>
<comment type="caution">
    <text evidence="5">The sequence shown here is derived from an EMBL/GenBank/DDBJ whole genome shotgun (WGS) entry which is preliminary data.</text>
</comment>